<accession>A0AA46A7F2</accession>
<feature type="transmembrane region" description="Helical" evidence="1">
    <location>
        <begin position="75"/>
        <end position="93"/>
    </location>
</feature>
<dbReference type="Proteomes" id="UP000186216">
    <property type="component" value="Unassembled WGS sequence"/>
</dbReference>
<feature type="transmembrane region" description="Helical" evidence="1">
    <location>
        <begin position="99"/>
        <end position="115"/>
    </location>
</feature>
<gene>
    <name evidence="3" type="ORF">JHX88_11615</name>
    <name evidence="2" type="ORF">SAMN05421772_1214</name>
</gene>
<reference evidence="3 5" key="2">
    <citation type="submission" date="2021-01" db="EMBL/GenBank/DDBJ databases">
        <title>Biogeographic distribution of Paracoccus.</title>
        <authorList>
            <person name="Hollensteiner J."/>
            <person name="Leineberger J."/>
            <person name="Brinkhoff T."/>
            <person name="Daniel R."/>
        </authorList>
    </citation>
    <scope>NUCLEOTIDE SEQUENCE [LARGE SCALE GENOMIC DNA]</scope>
    <source>
        <strain evidence="3 5">DSM 18447</strain>
    </source>
</reference>
<dbReference type="RefSeq" id="WP_272848011.1">
    <property type="nucleotide sequence ID" value="NZ_CP067140.1"/>
</dbReference>
<dbReference type="EMBL" id="CP067140">
    <property type="protein sequence ID" value="WCR01585.1"/>
    <property type="molecule type" value="Genomic_DNA"/>
</dbReference>
<evidence type="ECO:0000313" key="4">
    <source>
        <dbReference type="Proteomes" id="UP000186216"/>
    </source>
</evidence>
<feature type="transmembrane region" description="Helical" evidence="1">
    <location>
        <begin position="34"/>
        <end position="63"/>
    </location>
</feature>
<proteinExistence type="predicted"/>
<dbReference type="Proteomes" id="UP001215549">
    <property type="component" value="Chromosome"/>
</dbReference>
<evidence type="ECO:0000313" key="3">
    <source>
        <dbReference type="EMBL" id="WCR01585.1"/>
    </source>
</evidence>
<sequence length="173" mass="18522">MMPYPIVGEIAGLVALGLCIAAFANKRDERLLSVLILANIAFAAQFFLLGGWVAGAISCLIVLRILLVRRYKGNSLVMGIMLAATAFAALITWQSPLDFIPVVAGLIGTYAMFMLHGIPMRVLLAVAAVCWMIANYLTGSLGAFIARGSSSRPMRLPFSASPETIWHGTEPVP</sequence>
<keyword evidence="5" id="KW-1185">Reference proteome</keyword>
<evidence type="ECO:0000313" key="2">
    <source>
        <dbReference type="EMBL" id="SIT12177.1"/>
    </source>
</evidence>
<evidence type="ECO:0000313" key="5">
    <source>
        <dbReference type="Proteomes" id="UP001215549"/>
    </source>
</evidence>
<keyword evidence="1" id="KW-1133">Transmembrane helix</keyword>
<keyword evidence="1" id="KW-0812">Transmembrane</keyword>
<dbReference type="EMBL" id="FTOU01000021">
    <property type="protein sequence ID" value="SIT12177.1"/>
    <property type="molecule type" value="Genomic_DNA"/>
</dbReference>
<dbReference type="Pfam" id="PF10688">
    <property type="entry name" value="Imp-YgjV"/>
    <property type="match status" value="1"/>
</dbReference>
<keyword evidence="1" id="KW-0472">Membrane</keyword>
<dbReference type="AlphaFoldDB" id="A0AA46A7F2"/>
<evidence type="ECO:0000256" key="1">
    <source>
        <dbReference type="SAM" id="Phobius"/>
    </source>
</evidence>
<protein>
    <submittedName>
        <fullName evidence="2">Inner membrane protein</fullName>
    </submittedName>
    <submittedName>
        <fullName evidence="3">YgjV family protein</fullName>
    </submittedName>
</protein>
<name>A0AA46A7F2_9RHOB</name>
<dbReference type="InterPro" id="IPR019629">
    <property type="entry name" value="Uncharacterised_HI1736/YgjV"/>
</dbReference>
<organism evidence="2 4">
    <name type="scientific">Paracoccus saliphilus</name>
    <dbReference type="NCBI Taxonomy" id="405559"/>
    <lineage>
        <taxon>Bacteria</taxon>
        <taxon>Pseudomonadati</taxon>
        <taxon>Pseudomonadota</taxon>
        <taxon>Alphaproteobacteria</taxon>
        <taxon>Rhodobacterales</taxon>
        <taxon>Paracoccaceae</taxon>
        <taxon>Paracoccus</taxon>
    </lineage>
</organism>
<feature type="transmembrane region" description="Helical" evidence="1">
    <location>
        <begin position="122"/>
        <end position="146"/>
    </location>
</feature>
<reference evidence="2 4" key="1">
    <citation type="submission" date="2017-01" db="EMBL/GenBank/DDBJ databases">
        <authorList>
            <person name="Varghese N."/>
            <person name="Submissions S."/>
        </authorList>
    </citation>
    <scope>NUCLEOTIDE SEQUENCE [LARGE SCALE GENOMIC DNA]</scope>
    <source>
        <strain evidence="2 4">DSM 18447</strain>
    </source>
</reference>